<dbReference type="Pfam" id="PF03668">
    <property type="entry name" value="RapZ-like_N"/>
    <property type="match status" value="1"/>
</dbReference>
<evidence type="ECO:0000256" key="2">
    <source>
        <dbReference type="ARBA" id="ARBA00022840"/>
    </source>
</evidence>
<protein>
    <recommendedName>
        <fullName evidence="7">Nucleotide-binding protein</fullName>
    </recommendedName>
</protein>
<dbReference type="InterPro" id="IPR027417">
    <property type="entry name" value="P-loop_NTPase"/>
</dbReference>
<dbReference type="GO" id="GO:0005524">
    <property type="term" value="F:ATP binding"/>
    <property type="evidence" value="ECO:0007669"/>
    <property type="project" value="UniProtKB-KW"/>
</dbReference>
<keyword evidence="1" id="KW-0547">Nucleotide-binding</keyword>
<dbReference type="PIRSF" id="PIRSF005052">
    <property type="entry name" value="P-loopkin"/>
    <property type="match status" value="1"/>
</dbReference>
<dbReference type="GO" id="GO:0005525">
    <property type="term" value="F:GTP binding"/>
    <property type="evidence" value="ECO:0007669"/>
    <property type="project" value="UniProtKB-KW"/>
</dbReference>
<organism evidence="6">
    <name type="scientific">marine metagenome</name>
    <dbReference type="NCBI Taxonomy" id="408172"/>
    <lineage>
        <taxon>unclassified sequences</taxon>
        <taxon>metagenomes</taxon>
        <taxon>ecological metagenomes</taxon>
    </lineage>
</organism>
<evidence type="ECO:0000313" key="6">
    <source>
        <dbReference type="EMBL" id="SUZ63672.1"/>
    </source>
</evidence>
<feature type="domain" description="RapZ-like N-terminal" evidence="4">
    <location>
        <begin position="1"/>
        <end position="154"/>
    </location>
</feature>
<keyword evidence="2" id="KW-0067">ATP-binding</keyword>
<evidence type="ECO:0000259" key="4">
    <source>
        <dbReference type="Pfam" id="PF03668"/>
    </source>
</evidence>
<dbReference type="InterPro" id="IPR053931">
    <property type="entry name" value="RapZ_C"/>
</dbReference>
<evidence type="ECO:0000259" key="5">
    <source>
        <dbReference type="Pfam" id="PF22740"/>
    </source>
</evidence>
<dbReference type="HAMAP" id="MF_00636">
    <property type="entry name" value="RapZ_like"/>
    <property type="match status" value="1"/>
</dbReference>
<proteinExistence type="inferred from homology"/>
<gene>
    <name evidence="6" type="ORF">METZ01_LOCUS16526</name>
</gene>
<dbReference type="InterPro" id="IPR053930">
    <property type="entry name" value="RapZ-like_N"/>
</dbReference>
<dbReference type="NCBIfam" id="NF003828">
    <property type="entry name" value="PRK05416.1"/>
    <property type="match status" value="1"/>
</dbReference>
<evidence type="ECO:0008006" key="7">
    <source>
        <dbReference type="Google" id="ProtNLM"/>
    </source>
</evidence>
<dbReference type="SUPFAM" id="SSF52540">
    <property type="entry name" value="P-loop containing nucleoside triphosphate hydrolases"/>
    <property type="match status" value="1"/>
</dbReference>
<dbReference type="EMBL" id="UINC01000922">
    <property type="protein sequence ID" value="SUZ63672.1"/>
    <property type="molecule type" value="Genomic_DNA"/>
</dbReference>
<dbReference type="PANTHER" id="PTHR30448:SF0">
    <property type="entry name" value="RNASE ADAPTER PROTEIN RAPZ"/>
    <property type="match status" value="1"/>
</dbReference>
<reference evidence="6" key="1">
    <citation type="submission" date="2018-05" db="EMBL/GenBank/DDBJ databases">
        <authorList>
            <person name="Lanie J.A."/>
            <person name="Ng W.-L."/>
            <person name="Kazmierczak K.M."/>
            <person name="Andrzejewski T.M."/>
            <person name="Davidsen T.M."/>
            <person name="Wayne K.J."/>
            <person name="Tettelin H."/>
            <person name="Glass J.I."/>
            <person name="Rusch D."/>
            <person name="Podicherti R."/>
            <person name="Tsui H.-C.T."/>
            <person name="Winkler M.E."/>
        </authorList>
    </citation>
    <scope>NUCLEOTIDE SEQUENCE</scope>
</reference>
<name>A0A381P9M9_9ZZZZ</name>
<dbReference type="Gene3D" id="3.40.50.300">
    <property type="entry name" value="P-loop containing nucleotide triphosphate hydrolases"/>
    <property type="match status" value="1"/>
</dbReference>
<sequence length="288" mass="32270">MIVISGRSGSGKSTALHALEDEGFSCIDNFPAGLLEPLIQSSSEAEIVQDLAVCIDARNVPKDLEQLPERLSALDQIGLDVQIVFLDALGDILIQRFSETRRRHPLTHVTQDLREAIDAEREVLAVVSELADLQIDTTTLTAAELVVMIKTRVINKSAKSISLLFRSFAFKTGVPIDSDFVFDVRCLPNPYWQKELRSLSGFDQPIRDFLDSQPITTRLVNDISNFLETWLFEFEKTDRAYMTVAIGCTGGQHRSVYIVERLSTHFSQNYSDVLVRHQEANNLVGATR</sequence>
<evidence type="ECO:0000256" key="1">
    <source>
        <dbReference type="ARBA" id="ARBA00022741"/>
    </source>
</evidence>
<evidence type="ECO:0000256" key="3">
    <source>
        <dbReference type="ARBA" id="ARBA00023134"/>
    </source>
</evidence>
<feature type="domain" description="RapZ C-terminal" evidence="5">
    <location>
        <begin position="162"/>
        <end position="280"/>
    </location>
</feature>
<dbReference type="PANTHER" id="PTHR30448">
    <property type="entry name" value="RNASE ADAPTER PROTEIN RAPZ"/>
    <property type="match status" value="1"/>
</dbReference>
<dbReference type="InterPro" id="IPR005337">
    <property type="entry name" value="RapZ-like"/>
</dbReference>
<dbReference type="Pfam" id="PF22740">
    <property type="entry name" value="PapZ_C"/>
    <property type="match status" value="1"/>
</dbReference>
<accession>A0A381P9M9</accession>
<keyword evidence="3" id="KW-0342">GTP-binding</keyword>
<dbReference type="AlphaFoldDB" id="A0A381P9M9"/>